<sequence length="544" mass="63401">MEAIISFIFHDRLTKPKEGAFLINIVESRLQRKSKSRITGKVKPTTESDTTMKASEKHIKLIKTSVETIKKYDECPAAQMLETIKSLEEDAAILATATATPNLDETLSLAIIHLNIGLLCMRDPKPDKLATSEKYFKSTIDSLHGHEKNRKVILISLIAFNAWYIVSQKTKNTENCYKQLKGALKVYMEYTKGDYLEPIDIVSSICTEDEETSTPQKSYLDRLHVATIEGLVFLNNSESNFSQSMHSFETYIHIVLKEEIGHREEFSPSEHANWILASFHLSKYFIDYSRFAEAKHHLTAATYMRDKYNKMKISPQDQIQERNEKIEKIKSESVKTWIHYGFVLLRLSVEKLRMYALLKETEADELFKKFKKEIPEKYASSFTFPGLRKVLEPYATKVTDKYVTCYDDAYTLFKKVKEWIETREKVEDINEKGKLRLRLSRMYGYLAFFEDREDMIETHQTRFELLNNFITNTEKKELQKDTLLSIYLQMAVINVMRLDMFDEDMKYNNENLSEDQAERLKQLAAQVNTYFVMALNTHSSLIQG</sequence>
<keyword evidence="4" id="KW-0963">Cytoplasm</keyword>
<evidence type="ECO:0000256" key="1">
    <source>
        <dbReference type="ARBA" id="ARBA00004245"/>
    </source>
</evidence>
<evidence type="ECO:0000256" key="4">
    <source>
        <dbReference type="ARBA" id="ARBA00022490"/>
    </source>
</evidence>
<dbReference type="OrthoDB" id="409897at2759"/>
<keyword evidence="5" id="KW-0206">Cytoskeleton</keyword>
<evidence type="ECO:0000256" key="2">
    <source>
        <dbReference type="ARBA" id="ARBA00010305"/>
    </source>
</evidence>
<organism evidence="6">
    <name type="scientific">Ooceraea biroi</name>
    <name type="common">Clonal raider ant</name>
    <name type="synonym">Cerapachys biroi</name>
    <dbReference type="NCBI Taxonomy" id="2015173"/>
    <lineage>
        <taxon>Eukaryota</taxon>
        <taxon>Metazoa</taxon>
        <taxon>Ecdysozoa</taxon>
        <taxon>Arthropoda</taxon>
        <taxon>Hexapoda</taxon>
        <taxon>Insecta</taxon>
        <taxon>Pterygota</taxon>
        <taxon>Neoptera</taxon>
        <taxon>Endopterygota</taxon>
        <taxon>Hymenoptera</taxon>
        <taxon>Apocrita</taxon>
        <taxon>Aculeata</taxon>
        <taxon>Formicoidea</taxon>
        <taxon>Formicidae</taxon>
        <taxon>Dorylinae</taxon>
        <taxon>Ooceraea</taxon>
    </lineage>
</organism>
<reference evidence="6" key="1">
    <citation type="journal article" date="2018" name="Genome Res.">
        <title>The genomic architecture and molecular evolution of ant odorant receptors.</title>
        <authorList>
            <person name="McKenzie S.K."/>
            <person name="Kronauer D.J.C."/>
        </authorList>
    </citation>
    <scope>NUCLEOTIDE SEQUENCE [LARGE SCALE GENOMIC DNA]</scope>
    <source>
        <strain evidence="6">Clonal line C1</strain>
    </source>
</reference>
<accession>A0A3L8DVV4</accession>
<dbReference type="EMBL" id="QOIP01000003">
    <property type="protein sequence ID" value="RLU24584.1"/>
    <property type="molecule type" value="Genomic_DNA"/>
</dbReference>
<evidence type="ECO:0000313" key="6">
    <source>
        <dbReference type="EMBL" id="RLU24584.1"/>
    </source>
</evidence>
<dbReference type="AlphaFoldDB" id="A0A3L8DVV4"/>
<comment type="similarity">
    <text evidence="2">Belongs to the KIF-binding protein family.</text>
</comment>
<evidence type="ECO:0000256" key="3">
    <source>
        <dbReference type="ARBA" id="ARBA00016840"/>
    </source>
</evidence>
<reference evidence="6" key="2">
    <citation type="submission" date="2018-07" db="EMBL/GenBank/DDBJ databases">
        <authorList>
            <person name="Mckenzie S.K."/>
            <person name="Kronauer D.J.C."/>
        </authorList>
    </citation>
    <scope>NUCLEOTIDE SEQUENCE</scope>
    <source>
        <strain evidence="6">Clonal line C1</strain>
    </source>
</reference>
<dbReference type="PANTHER" id="PTHR46321">
    <property type="entry name" value="KIF1-BINDING PROTEIN"/>
    <property type="match status" value="1"/>
</dbReference>
<protein>
    <recommendedName>
        <fullName evidence="3">KIF-binding protein</fullName>
    </recommendedName>
</protein>
<comment type="subcellular location">
    <subcellularLocation>
        <location evidence="1">Cytoplasm</location>
        <location evidence="1">Cytoskeleton</location>
    </subcellularLocation>
</comment>
<evidence type="ECO:0000256" key="5">
    <source>
        <dbReference type="ARBA" id="ARBA00023212"/>
    </source>
</evidence>
<name>A0A3L8DVV4_OOCBI</name>
<comment type="caution">
    <text evidence="6">The sequence shown here is derived from an EMBL/GenBank/DDBJ whole genome shotgun (WGS) entry which is preliminary data.</text>
</comment>
<gene>
    <name evidence="6" type="ORF">DMN91_002673</name>
</gene>
<dbReference type="Pfam" id="PF12309">
    <property type="entry name" value="KBP_C"/>
    <property type="match status" value="1"/>
</dbReference>
<dbReference type="InterPro" id="IPR022083">
    <property type="entry name" value="KBP"/>
</dbReference>
<dbReference type="Proteomes" id="UP000279307">
    <property type="component" value="Chromosome 3"/>
</dbReference>
<dbReference type="GO" id="GO:0005856">
    <property type="term" value="C:cytoskeleton"/>
    <property type="evidence" value="ECO:0007669"/>
    <property type="project" value="UniProtKB-SubCell"/>
</dbReference>
<proteinExistence type="inferred from homology"/>
<dbReference type="PANTHER" id="PTHR46321:SF1">
    <property type="entry name" value="KIF-BINDING PROTEIN"/>
    <property type="match status" value="1"/>
</dbReference>